<gene>
    <name evidence="2" type="ORF">AB6A40_002248</name>
</gene>
<protein>
    <submittedName>
        <fullName evidence="2">Uncharacterized protein</fullName>
    </submittedName>
</protein>
<sequence>MLAIYGGMAALVYLQTDSFRKEAPLFSVLPFLSLAAFTGTLKMKIQTKLFTASSFIATGLWLVAFTHFLIYGGHYPRWSSPYLSIFVLFVLPFWQLARCGNTDR</sequence>
<evidence type="ECO:0000256" key="1">
    <source>
        <dbReference type="SAM" id="Phobius"/>
    </source>
</evidence>
<feature type="transmembrane region" description="Helical" evidence="1">
    <location>
        <begin position="53"/>
        <end position="72"/>
    </location>
</feature>
<keyword evidence="1" id="KW-0812">Transmembrane</keyword>
<accession>A0ABD6E639</accession>
<proteinExistence type="predicted"/>
<keyword evidence="1" id="KW-1133">Transmembrane helix</keyword>
<reference evidence="2 3" key="1">
    <citation type="submission" date="2024-08" db="EMBL/GenBank/DDBJ databases">
        <title>Gnathostoma spinigerum genome.</title>
        <authorList>
            <person name="Gonzalez-Bertolin B."/>
            <person name="Monzon S."/>
            <person name="Zaballos A."/>
            <person name="Jimenez P."/>
            <person name="Dekumyoy P."/>
            <person name="Varona S."/>
            <person name="Cuesta I."/>
            <person name="Sumanam S."/>
            <person name="Adisakwattana P."/>
            <person name="Gasser R.B."/>
            <person name="Hernandez-Gonzalez A."/>
            <person name="Young N.D."/>
            <person name="Perteguer M.J."/>
        </authorList>
    </citation>
    <scope>NUCLEOTIDE SEQUENCE [LARGE SCALE GENOMIC DNA]</scope>
    <source>
        <strain evidence="2">AL3</strain>
        <tissue evidence="2">Liver</tissue>
    </source>
</reference>
<feature type="transmembrane region" description="Helical" evidence="1">
    <location>
        <begin position="78"/>
        <end position="97"/>
    </location>
</feature>
<keyword evidence="3" id="KW-1185">Reference proteome</keyword>
<evidence type="ECO:0000313" key="2">
    <source>
        <dbReference type="EMBL" id="MFH4975539.1"/>
    </source>
</evidence>
<evidence type="ECO:0000313" key="3">
    <source>
        <dbReference type="Proteomes" id="UP001608902"/>
    </source>
</evidence>
<keyword evidence="1" id="KW-0472">Membrane</keyword>
<dbReference type="AlphaFoldDB" id="A0ABD6E639"/>
<name>A0ABD6E639_9BILA</name>
<comment type="caution">
    <text evidence="2">The sequence shown here is derived from an EMBL/GenBank/DDBJ whole genome shotgun (WGS) entry which is preliminary data.</text>
</comment>
<dbReference type="EMBL" id="JBGFUD010000962">
    <property type="protein sequence ID" value="MFH4975539.1"/>
    <property type="molecule type" value="Genomic_DNA"/>
</dbReference>
<organism evidence="2 3">
    <name type="scientific">Gnathostoma spinigerum</name>
    <dbReference type="NCBI Taxonomy" id="75299"/>
    <lineage>
        <taxon>Eukaryota</taxon>
        <taxon>Metazoa</taxon>
        <taxon>Ecdysozoa</taxon>
        <taxon>Nematoda</taxon>
        <taxon>Chromadorea</taxon>
        <taxon>Rhabditida</taxon>
        <taxon>Spirurina</taxon>
        <taxon>Gnathostomatomorpha</taxon>
        <taxon>Gnathostomatoidea</taxon>
        <taxon>Gnathostomatidae</taxon>
        <taxon>Gnathostoma</taxon>
    </lineage>
</organism>
<dbReference type="Proteomes" id="UP001608902">
    <property type="component" value="Unassembled WGS sequence"/>
</dbReference>